<evidence type="ECO:0000256" key="2">
    <source>
        <dbReference type="ARBA" id="ARBA00022946"/>
    </source>
</evidence>
<dbReference type="AlphaFoldDB" id="A0A1D6GZN4"/>
<dbReference type="ExpressionAtlas" id="A0A1D6GZN4">
    <property type="expression patterns" value="baseline and differential"/>
</dbReference>
<dbReference type="InParanoid" id="A0A1D6GZN4"/>
<dbReference type="IntAct" id="A0A1D6GZN4">
    <property type="interactions" value="2"/>
</dbReference>
<gene>
    <name evidence="5" type="ORF">ZEAMMB73_Zm00001d015156</name>
</gene>
<feature type="repeat" description="PPR" evidence="3">
    <location>
        <begin position="543"/>
        <end position="577"/>
    </location>
</feature>
<feature type="compositionally biased region" description="Low complexity" evidence="4">
    <location>
        <begin position="26"/>
        <end position="39"/>
    </location>
</feature>
<accession>A0A1D6GZN4</accession>
<protein>
    <submittedName>
        <fullName evidence="5">Pentatricopeptide repeat-containing protein mitochondrial</fullName>
    </submittedName>
</protein>
<dbReference type="STRING" id="4577.A0A1D6GZN4"/>
<dbReference type="Gene3D" id="1.25.40.10">
    <property type="entry name" value="Tetratricopeptide repeat domain"/>
    <property type="match status" value="3"/>
</dbReference>
<organism evidence="5">
    <name type="scientific">Zea mays</name>
    <name type="common">Maize</name>
    <dbReference type="NCBI Taxonomy" id="4577"/>
    <lineage>
        <taxon>Eukaryota</taxon>
        <taxon>Viridiplantae</taxon>
        <taxon>Streptophyta</taxon>
        <taxon>Embryophyta</taxon>
        <taxon>Tracheophyta</taxon>
        <taxon>Spermatophyta</taxon>
        <taxon>Magnoliopsida</taxon>
        <taxon>Liliopsida</taxon>
        <taxon>Poales</taxon>
        <taxon>Poaceae</taxon>
        <taxon>PACMAD clade</taxon>
        <taxon>Panicoideae</taxon>
        <taxon>Andropogonodae</taxon>
        <taxon>Andropogoneae</taxon>
        <taxon>Tripsacinae</taxon>
        <taxon>Zea</taxon>
    </lineage>
</organism>
<evidence type="ECO:0000256" key="1">
    <source>
        <dbReference type="ARBA" id="ARBA00022737"/>
    </source>
</evidence>
<dbReference type="PANTHER" id="PTHR47262">
    <property type="entry name" value="OS02G0132600 PROTEIN"/>
    <property type="match status" value="1"/>
</dbReference>
<dbReference type="Pfam" id="PF01535">
    <property type="entry name" value="PPR"/>
    <property type="match status" value="2"/>
</dbReference>
<proteinExistence type="predicted"/>
<feature type="region of interest" description="Disordered" evidence="4">
    <location>
        <begin position="26"/>
        <end position="65"/>
    </location>
</feature>
<evidence type="ECO:0000256" key="3">
    <source>
        <dbReference type="PROSITE-ProRule" id="PRU00708"/>
    </source>
</evidence>
<dbReference type="InterPro" id="IPR002885">
    <property type="entry name" value="PPR_rpt"/>
</dbReference>
<sequence length="958" mass="108275">MWKRLLETTKQVVSSKQAIPYAAVTPKPATPAAAPSASKRGAPVAAPKLSTLKSPSYRRRAAAGPATTVTQASLLRLKQAAASKKTNLPSSPPLNDAHALDEDDPPEALTKALMFVIDAPEEVECTTSPEALPEGSEDVGEVARGNKILDFEWFQAEPSRDPLMLWRREVAREKKKHYIFKNVESHHYTNLMRICANKLGMESTIEFLGNLGRETGVKEFNSMIKVCLGKAKACRDIDSAVEYIYRAYHLFNTMKDKGFTIEKDIYDPFLLYLMDTGMFEEFEVFSAFFKEANPKSFSRIAYYEMLLCIRVQDEEKIQELCHSVEDYDEKVHYDLAESYMLAFAESGRKEDLVALLDLVDLSKVSGSKYITNIFKSLGKLELENYVEKLLERMMSKGCADHDISSLILEYTANIPNIMVEDMLVAFHKWHEKFEVAPSIDAYDKIVSICCDSSKIGLALDVVDRMCKSSSDVPIESFHPIIHACEQRCELHMARPIYDLIRHHNLKFKSKTFRSIISLFVKLKDFEGAYNILTDAEESGEISTVSLYNAIMLGYYREKNYNGAQMVMSQMQIAGVKPDSETFSYLIANCESEENISKYCDQLRQDLIPMTRNIYVALIVAYARLGNFDMAKQVLLDKEIPCKFLSDIKSALVGALALNGQVSDALRLHDEIMQSGGSLEPKAAIALIEHIRTEGELDRMHQLLDGLNDSNSWFDGCGRVLLYCVQHNYPDAAIDLLKQIREKDEMSTYMVVDQVFCQIWDMETTNLDFGMVFLDAVKELGLNVSRTSLDFLLSACVKAKDLRRAQQIWTEYESAGLPHNVLSSLRMYQAFLSSGGRKAAKKLLKKIQKEDAHVRYITYACRATYCSKDFKPSATVRLSSKGRARSKPTNEGVIIANIGLYLKQLVEPWRFSDFIFCVHIMVNMKPSPIGLKDKGILNCSRTDKDPALRNQLLLTKSFH</sequence>
<evidence type="ECO:0000313" key="5">
    <source>
        <dbReference type="EMBL" id="AQK68193.1"/>
    </source>
</evidence>
<dbReference type="Pfam" id="PF13041">
    <property type="entry name" value="PPR_2"/>
    <property type="match status" value="1"/>
</dbReference>
<reference evidence="5" key="1">
    <citation type="submission" date="2015-12" db="EMBL/GenBank/DDBJ databases">
        <title>Update maize B73 reference genome by single molecule sequencing technologies.</title>
        <authorList>
            <consortium name="Maize Genome Sequencing Project"/>
            <person name="Ware D."/>
        </authorList>
    </citation>
    <scope>NUCLEOTIDE SEQUENCE</scope>
    <source>
        <tissue evidence="5">Seedling</tissue>
    </source>
</reference>
<evidence type="ECO:0000256" key="4">
    <source>
        <dbReference type="SAM" id="MobiDB-lite"/>
    </source>
</evidence>
<dbReference type="PROSITE" id="PS51375">
    <property type="entry name" value="PPR"/>
    <property type="match status" value="1"/>
</dbReference>
<dbReference type="EMBL" id="CM000781">
    <property type="protein sequence ID" value="AQK68193.1"/>
    <property type="molecule type" value="Genomic_DNA"/>
</dbReference>
<dbReference type="PANTHER" id="PTHR47262:SF1">
    <property type="entry name" value="OS02G0132600 PROTEIN"/>
    <property type="match status" value="1"/>
</dbReference>
<feature type="region of interest" description="Disordered" evidence="4">
    <location>
        <begin position="80"/>
        <end position="104"/>
    </location>
</feature>
<keyword evidence="1" id="KW-0677">Repeat</keyword>
<name>A0A1D6GZN4_MAIZE</name>
<keyword evidence="2" id="KW-0809">Transit peptide</keyword>
<dbReference type="InterPro" id="IPR011990">
    <property type="entry name" value="TPR-like_helical_dom_sf"/>
</dbReference>